<dbReference type="InterPro" id="IPR009056">
    <property type="entry name" value="Cyt_c-like_dom"/>
</dbReference>
<evidence type="ECO:0000313" key="5">
    <source>
        <dbReference type="EMBL" id="RBP05666.1"/>
    </source>
</evidence>
<dbReference type="PROSITE" id="PS51007">
    <property type="entry name" value="CYTC"/>
    <property type="match status" value="1"/>
</dbReference>
<feature type="domain" description="Cytochrome c" evidence="4">
    <location>
        <begin position="41"/>
        <end position="165"/>
    </location>
</feature>
<dbReference type="RefSeq" id="WP_113891818.1">
    <property type="nucleotide sequence ID" value="NZ_QNRK01000034.1"/>
</dbReference>
<evidence type="ECO:0000259" key="4">
    <source>
        <dbReference type="PROSITE" id="PS51007"/>
    </source>
</evidence>
<comment type="caution">
    <text evidence="5">The sequence shown here is derived from an EMBL/GenBank/DDBJ whole genome shotgun (WGS) entry which is preliminary data.</text>
</comment>
<gene>
    <name evidence="5" type="ORF">DFR50_13429</name>
</gene>
<dbReference type="OrthoDB" id="5391020at2"/>
<evidence type="ECO:0000313" key="6">
    <source>
        <dbReference type="Proteomes" id="UP000253529"/>
    </source>
</evidence>
<keyword evidence="1 3" id="KW-0479">Metal-binding</keyword>
<keyword evidence="3" id="KW-0349">Heme</keyword>
<dbReference type="AlphaFoldDB" id="A0A366EUR0"/>
<dbReference type="GO" id="GO:0020037">
    <property type="term" value="F:heme binding"/>
    <property type="evidence" value="ECO:0007669"/>
    <property type="project" value="InterPro"/>
</dbReference>
<dbReference type="GO" id="GO:0009055">
    <property type="term" value="F:electron transfer activity"/>
    <property type="evidence" value="ECO:0007669"/>
    <property type="project" value="InterPro"/>
</dbReference>
<evidence type="ECO:0000256" key="2">
    <source>
        <dbReference type="ARBA" id="ARBA00023004"/>
    </source>
</evidence>
<proteinExistence type="predicted"/>
<sequence>MGTTAEPLNATARTGRGRLAAFVCAALGALAAGAGGLTLGADPAEALPAFARQTGHACADCHTLIPELRPFGRRFKIGGYTLTGGDWQGPPLSAFYQIGGTRQTAPYDYTAQGLAAAQQNGLANPQANAAPAGLHTNANLTSQQVSVFVAGKLYENLGAFIGVAADPTFGGVGLDQSDVRYADTATWFGKDTIWGIDVNNSPTVEDPWNTLPSWGYPQINSTIASGYTIYQPPLTKIEGAYQTNVGGAGVYTFWNDMVYAAVLAYKGLPPNWQPGVAAPASDALTNLAPYWRLAIEPHWGQHYLMVGTFGMYGRLAPDYQWGVGTNNYLDVGFDSQYQYDGDQYSLTVKLTDIIERQQLNASYFQGAASNRSDSLNSFKINQTFVWDHTYLFGLGYFNITGSHDCNLYGSAVAPCLNASIIPGGGTGNSVVGSPNGDGLIAEVAYSPFMKGAPGPYDDKKWNMRVGLQFTSYFHLYGGANNFDGSYLGNTHNASGNNSLFAYMWIVF</sequence>
<evidence type="ECO:0000256" key="3">
    <source>
        <dbReference type="PROSITE-ProRule" id="PRU00433"/>
    </source>
</evidence>
<keyword evidence="2 3" id="KW-0408">Iron</keyword>
<protein>
    <recommendedName>
        <fullName evidence="4">Cytochrome c domain-containing protein</fullName>
    </recommendedName>
</protein>
<dbReference type="Proteomes" id="UP000253529">
    <property type="component" value="Unassembled WGS sequence"/>
</dbReference>
<keyword evidence="6" id="KW-1185">Reference proteome</keyword>
<dbReference type="GO" id="GO:0046872">
    <property type="term" value="F:metal ion binding"/>
    <property type="evidence" value="ECO:0007669"/>
    <property type="project" value="UniProtKB-KW"/>
</dbReference>
<accession>A0A366EUR0</accession>
<organism evidence="5 6">
    <name type="scientific">Roseiarcus fermentans</name>
    <dbReference type="NCBI Taxonomy" id="1473586"/>
    <lineage>
        <taxon>Bacteria</taxon>
        <taxon>Pseudomonadati</taxon>
        <taxon>Pseudomonadota</taxon>
        <taxon>Alphaproteobacteria</taxon>
        <taxon>Hyphomicrobiales</taxon>
        <taxon>Roseiarcaceae</taxon>
        <taxon>Roseiarcus</taxon>
    </lineage>
</organism>
<dbReference type="EMBL" id="QNRK01000034">
    <property type="protein sequence ID" value="RBP05666.1"/>
    <property type="molecule type" value="Genomic_DNA"/>
</dbReference>
<name>A0A366EUR0_9HYPH</name>
<evidence type="ECO:0000256" key="1">
    <source>
        <dbReference type="ARBA" id="ARBA00022723"/>
    </source>
</evidence>
<reference evidence="5 6" key="1">
    <citation type="submission" date="2018-06" db="EMBL/GenBank/DDBJ databases">
        <title>Genomic Encyclopedia of Type Strains, Phase IV (KMG-IV): sequencing the most valuable type-strain genomes for metagenomic binning, comparative biology and taxonomic classification.</title>
        <authorList>
            <person name="Goeker M."/>
        </authorList>
    </citation>
    <scope>NUCLEOTIDE SEQUENCE [LARGE SCALE GENOMIC DNA]</scope>
    <source>
        <strain evidence="5 6">DSM 24875</strain>
    </source>
</reference>